<name>A0ACC0W9V9_9STRA</name>
<sequence length="101" mass="11442">MDSTESHFFKAVVSIRRMELDEAMSSIFDCRKEMDPTEFEEIIAYLKTFTHKNNVEVTLLSAPTSSSSTSTSASRRKQSTSSLIFVFGIILVVWLRKAIIT</sequence>
<keyword evidence="2" id="KW-1185">Reference proteome</keyword>
<protein>
    <submittedName>
        <fullName evidence="1">Uncharacterized protein</fullName>
    </submittedName>
</protein>
<comment type="caution">
    <text evidence="1">The sequence shown here is derived from an EMBL/GenBank/DDBJ whole genome shotgun (WGS) entry which is preliminary data.</text>
</comment>
<reference evidence="1 2" key="1">
    <citation type="journal article" date="2022" name="bioRxiv">
        <title>The genome of the oomycete Peronosclerospora sorghi, a cosmopolitan pathogen of maize and sorghum, is inflated with dispersed pseudogenes.</title>
        <authorList>
            <person name="Fletcher K."/>
            <person name="Martin F."/>
            <person name="Isakeit T."/>
            <person name="Cavanaugh K."/>
            <person name="Magill C."/>
            <person name="Michelmore R."/>
        </authorList>
    </citation>
    <scope>NUCLEOTIDE SEQUENCE [LARGE SCALE GENOMIC DNA]</scope>
    <source>
        <strain evidence="1">P6</strain>
    </source>
</reference>
<gene>
    <name evidence="1" type="ORF">PsorP6_006837</name>
</gene>
<dbReference type="EMBL" id="CM047582">
    <property type="protein sequence ID" value="KAI9915549.1"/>
    <property type="molecule type" value="Genomic_DNA"/>
</dbReference>
<dbReference type="Proteomes" id="UP001163321">
    <property type="component" value="Chromosome 3"/>
</dbReference>
<accession>A0ACC0W9V9</accession>
<proteinExistence type="predicted"/>
<organism evidence="1 2">
    <name type="scientific">Peronosclerospora sorghi</name>
    <dbReference type="NCBI Taxonomy" id="230839"/>
    <lineage>
        <taxon>Eukaryota</taxon>
        <taxon>Sar</taxon>
        <taxon>Stramenopiles</taxon>
        <taxon>Oomycota</taxon>
        <taxon>Peronosporomycetes</taxon>
        <taxon>Peronosporales</taxon>
        <taxon>Peronosporaceae</taxon>
        <taxon>Peronosclerospora</taxon>
    </lineage>
</organism>
<evidence type="ECO:0000313" key="1">
    <source>
        <dbReference type="EMBL" id="KAI9915549.1"/>
    </source>
</evidence>
<evidence type="ECO:0000313" key="2">
    <source>
        <dbReference type="Proteomes" id="UP001163321"/>
    </source>
</evidence>